<dbReference type="InterPro" id="IPR038720">
    <property type="entry name" value="YprB_RNase_H-like_dom"/>
</dbReference>
<reference evidence="2" key="1">
    <citation type="submission" date="2016-04" db="EMBL/GenBank/DDBJ databases">
        <authorList>
            <person name="Evans L.H."/>
            <person name="Alamgir A."/>
            <person name="Owens N."/>
            <person name="Weber N.D."/>
            <person name="Virtaneva K."/>
            <person name="Barbian K."/>
            <person name="Babar A."/>
            <person name="Rosenke K."/>
        </authorList>
    </citation>
    <scope>NUCLEOTIDE SEQUENCE</scope>
    <source>
        <strain evidence="2">86</strain>
    </source>
</reference>
<dbReference type="GO" id="GO:0003676">
    <property type="term" value="F:nucleic acid binding"/>
    <property type="evidence" value="ECO:0007669"/>
    <property type="project" value="InterPro"/>
</dbReference>
<dbReference type="PANTHER" id="PTHR38462:SF1">
    <property type="entry name" value="YPRB RIBONUCLEASE H-LIKE DOMAIN-CONTAINING PROTEIN"/>
    <property type="match status" value="1"/>
</dbReference>
<dbReference type="Gene3D" id="3.30.420.10">
    <property type="entry name" value="Ribonuclease H-like superfamily/Ribonuclease H"/>
    <property type="match status" value="1"/>
</dbReference>
<dbReference type="PANTHER" id="PTHR38462">
    <property type="entry name" value="EXONUCLEASE-LIKE PROTEIN"/>
    <property type="match status" value="1"/>
</dbReference>
<evidence type="ECO:0000259" key="1">
    <source>
        <dbReference type="Pfam" id="PF13482"/>
    </source>
</evidence>
<dbReference type="InterPro" id="IPR036397">
    <property type="entry name" value="RNaseH_sf"/>
</dbReference>
<dbReference type="EMBL" id="FLUQ01000001">
    <property type="protein sequence ID" value="SBV95996.1"/>
    <property type="molecule type" value="Genomic_DNA"/>
</dbReference>
<sequence length="276" mass="30718">MSGRGMLETCFIHIPGVGPGFIAKLRAAGILTWDDALAKTLPCGPKKATDFLSGVTASKARLQAGDLRWFGDILPPAEQWRLYPYYKNNAAYVDIETTGLSYDGDVITTIALYDGKTVKTYVQGRNLERFADDILAYDLLVTWNGRGFDAPILRRGLAIPLDMPHLDLLPVFRRLDLRGGLKKVEKTLGIDRDELDGVDGWMAVRLWRAFERTRDARFLETLLAYNVADVLSLEYLAAYAVMRHTGAPMETMGVTDVRSDLNPFAADPGVLRKLGY</sequence>
<feature type="domain" description="YprB ribonuclease H-like" evidence="1">
    <location>
        <begin position="91"/>
        <end position="239"/>
    </location>
</feature>
<evidence type="ECO:0000313" key="2">
    <source>
        <dbReference type="EMBL" id="SBV95996.1"/>
    </source>
</evidence>
<proteinExistence type="predicted"/>
<protein>
    <recommendedName>
        <fullName evidence="1">YprB ribonuclease H-like domain-containing protein</fullName>
    </recommendedName>
</protein>
<accession>A0A212J992</accession>
<dbReference type="Pfam" id="PF13482">
    <property type="entry name" value="RNase_H_2"/>
    <property type="match status" value="1"/>
</dbReference>
<dbReference type="InterPro" id="IPR012337">
    <property type="entry name" value="RNaseH-like_sf"/>
</dbReference>
<organism evidence="2">
    <name type="scientific">uncultured delta proteobacterium</name>
    <dbReference type="NCBI Taxonomy" id="34034"/>
    <lineage>
        <taxon>Bacteria</taxon>
        <taxon>Deltaproteobacteria</taxon>
        <taxon>environmental samples</taxon>
    </lineage>
</organism>
<name>A0A212J992_9DELT</name>
<gene>
    <name evidence="2" type="ORF">KL86DPRO_10968</name>
</gene>
<dbReference type="SUPFAM" id="SSF53098">
    <property type="entry name" value="Ribonuclease H-like"/>
    <property type="match status" value="1"/>
</dbReference>
<dbReference type="AlphaFoldDB" id="A0A212J992"/>